<feature type="region of interest" description="Disordered" evidence="2">
    <location>
        <begin position="364"/>
        <end position="384"/>
    </location>
</feature>
<dbReference type="NCBIfam" id="TIGR03349">
    <property type="entry name" value="IV_VI_DotU"/>
    <property type="match status" value="1"/>
</dbReference>
<protein>
    <submittedName>
        <fullName evidence="5">Type IVB secretion system protein IcmH/DotU</fullName>
    </submittedName>
</protein>
<dbReference type="NCBIfam" id="NF038228">
    <property type="entry name" value="IcmH_DotU_IVB"/>
    <property type="match status" value="1"/>
</dbReference>
<dbReference type="Gene3D" id="3.30.1330.60">
    <property type="entry name" value="OmpA-like domain"/>
    <property type="match status" value="1"/>
</dbReference>
<dbReference type="RefSeq" id="WP_004861889.1">
    <property type="nucleotide sequence ID" value="NZ_BBLI01000071.1"/>
</dbReference>
<feature type="domain" description="OmpA-like" evidence="4">
    <location>
        <begin position="279"/>
        <end position="399"/>
    </location>
</feature>
<accession>A0AAW8JJ67</accession>
<dbReference type="InterPro" id="IPR017733">
    <property type="entry name" value="OmpA-like_dom_proteobacteria"/>
</dbReference>
<dbReference type="EMBL" id="JAVIDA010000012">
    <property type="protein sequence ID" value="MDQ9071874.1"/>
    <property type="molecule type" value="Genomic_DNA"/>
</dbReference>
<dbReference type="GeneID" id="84209249"/>
<evidence type="ECO:0000259" key="4">
    <source>
        <dbReference type="PROSITE" id="PS51123"/>
    </source>
</evidence>
<dbReference type="Proteomes" id="UP001243195">
    <property type="component" value="Unassembled WGS sequence"/>
</dbReference>
<evidence type="ECO:0000256" key="3">
    <source>
        <dbReference type="SAM" id="Phobius"/>
    </source>
</evidence>
<comment type="caution">
    <text evidence="5">The sequence shown here is derived from an EMBL/GenBank/DDBJ whole genome shotgun (WGS) entry which is preliminary data.</text>
</comment>
<dbReference type="Pfam" id="PF00691">
    <property type="entry name" value="OmpA"/>
    <property type="match status" value="1"/>
</dbReference>
<dbReference type="Gene3D" id="1.25.40.590">
    <property type="entry name" value="Type IV / VI secretion system, DotU"/>
    <property type="match status" value="1"/>
</dbReference>
<evidence type="ECO:0000313" key="6">
    <source>
        <dbReference type="Proteomes" id="UP001243195"/>
    </source>
</evidence>
<keyword evidence="1 3" id="KW-0472">Membrane</keyword>
<dbReference type="InterPro" id="IPR017732">
    <property type="entry name" value="T4/T6SS_DotU"/>
</dbReference>
<dbReference type="InterPro" id="IPR038522">
    <property type="entry name" value="T4/T6SS_DotU_sf"/>
</dbReference>
<organism evidence="5 6">
    <name type="scientific">Acinetobacter gerneri</name>
    <dbReference type="NCBI Taxonomy" id="202952"/>
    <lineage>
        <taxon>Bacteria</taxon>
        <taxon>Pseudomonadati</taxon>
        <taxon>Pseudomonadota</taxon>
        <taxon>Gammaproteobacteria</taxon>
        <taxon>Moraxellales</taxon>
        <taxon>Moraxellaceae</taxon>
        <taxon>Acinetobacter</taxon>
    </lineage>
</organism>
<dbReference type="AlphaFoldDB" id="A0AAW8JJ67"/>
<feature type="transmembrane region" description="Helical" evidence="3">
    <location>
        <begin position="207"/>
        <end position="227"/>
    </location>
</feature>
<evidence type="ECO:0000313" key="5">
    <source>
        <dbReference type="EMBL" id="MDQ9071874.1"/>
    </source>
</evidence>
<sequence length="415" mass="47079">MQTIKFEEIESNIISQADDTKKDNTRNVIVEAAIPLLNKASQMKYFQSKLPTTEVLQGLKKDIEKFEEKAEESGVRYETVKAARYCLCTLLDEFAAKNGWADQEWAAHSLLVTFHNETWGGEQFFQLIDRVKQEPHKNINLIELMYYCLVLGYMGKYQVLNNGKVSIENIKKELEKIIRQYGSSQSAELLLNNENKNKLLTQKGRHIPLWILAVLTAALLLIIYAIFNWKLAQNTNEINTRINKLNIQQVQSSTERVQLLTPLLKNEIDNRLLQVEEVPGKSTITILGDELFTSGSDKIQDRYYPVMAAVGQALNEVKGRVVVSGYSDDQPISSVAFPSNWHLSQARADAVKSILLNYVQDGNRVRSEGKGSENPRYPNNSVENRAKNRRVEITVFIEQGNTQPLATNSTQVANN</sequence>
<evidence type="ECO:0000256" key="2">
    <source>
        <dbReference type="SAM" id="MobiDB-lite"/>
    </source>
</evidence>
<name>A0AAW8JJ67_9GAMM</name>
<dbReference type="GO" id="GO:0016020">
    <property type="term" value="C:membrane"/>
    <property type="evidence" value="ECO:0007669"/>
    <property type="project" value="UniProtKB-UniRule"/>
</dbReference>
<dbReference type="PROSITE" id="PS51123">
    <property type="entry name" value="OMPA_2"/>
    <property type="match status" value="1"/>
</dbReference>
<reference evidence="5" key="1">
    <citation type="submission" date="2023-08" db="EMBL/GenBank/DDBJ databases">
        <title>Emergence of clinically-relevant ST2 carbapenem-resistant Acinetobacter baumannii strains in hospital sewages in Zhejiang, East of China.</title>
        <authorList>
            <person name="Kaichao C."/>
            <person name="Zhang R."/>
        </authorList>
    </citation>
    <scope>NUCLEOTIDE SEQUENCE</scope>
    <source>
        <strain evidence="5">M-SY-60</strain>
    </source>
</reference>
<evidence type="ECO:0000256" key="1">
    <source>
        <dbReference type="PROSITE-ProRule" id="PRU00473"/>
    </source>
</evidence>
<dbReference type="SUPFAM" id="SSF103088">
    <property type="entry name" value="OmpA-like"/>
    <property type="match status" value="1"/>
</dbReference>
<dbReference type="InterPro" id="IPR036737">
    <property type="entry name" value="OmpA-like_sf"/>
</dbReference>
<keyword evidence="3" id="KW-1133">Transmembrane helix</keyword>
<gene>
    <name evidence="5" type="primary">icmH</name>
    <name evidence="5" type="ORF">RFH51_10430</name>
</gene>
<keyword evidence="3" id="KW-0812">Transmembrane</keyword>
<dbReference type="CDD" id="cd07185">
    <property type="entry name" value="OmpA_C-like"/>
    <property type="match status" value="1"/>
</dbReference>
<dbReference type="NCBIfam" id="TIGR03350">
    <property type="entry name" value="type_VI_ompA"/>
    <property type="match status" value="1"/>
</dbReference>
<dbReference type="Pfam" id="PF09850">
    <property type="entry name" value="DotU"/>
    <property type="match status" value="1"/>
</dbReference>
<dbReference type="InterPro" id="IPR006665">
    <property type="entry name" value="OmpA-like"/>
</dbReference>
<proteinExistence type="predicted"/>
<dbReference type="PANTHER" id="PTHR38033">
    <property type="entry name" value="MEMBRANE PROTEIN-RELATED"/>
    <property type="match status" value="1"/>
</dbReference>
<feature type="compositionally biased region" description="Basic and acidic residues" evidence="2">
    <location>
        <begin position="364"/>
        <end position="373"/>
    </location>
</feature>
<dbReference type="PANTHER" id="PTHR38033:SF1">
    <property type="entry name" value="DOTU FAMILY TYPE IV_VI SECRETION SYSTEM PROTEIN"/>
    <property type="match status" value="1"/>
</dbReference>